<dbReference type="SMART" id="SM00239">
    <property type="entry name" value="C2"/>
    <property type="match status" value="1"/>
</dbReference>
<feature type="region of interest" description="Disordered" evidence="1">
    <location>
        <begin position="580"/>
        <end position="763"/>
    </location>
</feature>
<proteinExistence type="predicted"/>
<feature type="compositionally biased region" description="Basic residues" evidence="1">
    <location>
        <begin position="707"/>
        <end position="717"/>
    </location>
</feature>
<dbReference type="CDD" id="cd21664">
    <property type="entry name" value="SMP_C2CD2-like"/>
    <property type="match status" value="1"/>
</dbReference>
<evidence type="ECO:0000259" key="3">
    <source>
        <dbReference type="PROSITE" id="PS50004"/>
    </source>
</evidence>
<evidence type="ECO:0000256" key="2">
    <source>
        <dbReference type="SAM" id="Phobius"/>
    </source>
</evidence>
<accession>A0A8B8CZB5</accession>
<feature type="compositionally biased region" description="Basic and acidic residues" evidence="1">
    <location>
        <begin position="675"/>
        <end position="687"/>
    </location>
</feature>
<dbReference type="GeneID" id="111123243"/>
<dbReference type="Proteomes" id="UP000694844">
    <property type="component" value="Chromosome 3"/>
</dbReference>
<feature type="compositionally biased region" description="Low complexity" evidence="1">
    <location>
        <begin position="307"/>
        <end position="319"/>
    </location>
</feature>
<feature type="transmembrane region" description="Helical" evidence="2">
    <location>
        <begin position="42"/>
        <end position="65"/>
    </location>
</feature>
<gene>
    <name evidence="5" type="primary">LOC111123243</name>
</gene>
<dbReference type="InterPro" id="IPR039934">
    <property type="entry name" value="C2CD2/C2CD2L"/>
</dbReference>
<dbReference type="SUPFAM" id="SSF49562">
    <property type="entry name" value="C2 domain (Calcium/lipid-binding domain, CaLB)"/>
    <property type="match status" value="1"/>
</dbReference>
<feature type="compositionally biased region" description="Polar residues" evidence="1">
    <location>
        <begin position="652"/>
        <end position="664"/>
    </location>
</feature>
<feature type="compositionally biased region" description="Low complexity" evidence="1">
    <location>
        <begin position="725"/>
        <end position="734"/>
    </location>
</feature>
<dbReference type="PANTHER" id="PTHR21119:SF5">
    <property type="entry name" value="C2 DOMAIN-CONTAINING PROTEIN"/>
    <property type="match status" value="1"/>
</dbReference>
<dbReference type="Pfam" id="PF18696">
    <property type="entry name" value="SMP_C2CD2L"/>
    <property type="match status" value="1"/>
</dbReference>
<dbReference type="OrthoDB" id="9976063at2759"/>
<evidence type="ECO:0000313" key="5">
    <source>
        <dbReference type="RefSeq" id="XP_022321158.1"/>
    </source>
</evidence>
<feature type="domain" description="C2" evidence="3">
    <location>
        <begin position="316"/>
        <end position="433"/>
    </location>
</feature>
<dbReference type="KEGG" id="cvn:111123243"/>
<dbReference type="Pfam" id="PF00168">
    <property type="entry name" value="C2"/>
    <property type="match status" value="1"/>
</dbReference>
<dbReference type="InterPro" id="IPR000008">
    <property type="entry name" value="C2_dom"/>
</dbReference>
<dbReference type="PROSITE" id="PS50004">
    <property type="entry name" value="C2"/>
    <property type="match status" value="1"/>
</dbReference>
<dbReference type="AlphaFoldDB" id="A0A8B8CZB5"/>
<evidence type="ECO:0000256" key="1">
    <source>
        <dbReference type="SAM" id="MobiDB-lite"/>
    </source>
</evidence>
<dbReference type="InterPro" id="IPR035892">
    <property type="entry name" value="C2_domain_sf"/>
</dbReference>
<keyword evidence="2" id="KW-0472">Membrane</keyword>
<dbReference type="PANTHER" id="PTHR21119">
    <property type="entry name" value="C2 DOMAIN-CONTAINING PROTEIN"/>
    <property type="match status" value="1"/>
</dbReference>
<feature type="region of interest" description="Disordered" evidence="1">
    <location>
        <begin position="305"/>
        <end position="331"/>
    </location>
</feature>
<organism evidence="4 5">
    <name type="scientific">Crassostrea virginica</name>
    <name type="common">Eastern oyster</name>
    <dbReference type="NCBI Taxonomy" id="6565"/>
    <lineage>
        <taxon>Eukaryota</taxon>
        <taxon>Metazoa</taxon>
        <taxon>Spiralia</taxon>
        <taxon>Lophotrochozoa</taxon>
        <taxon>Mollusca</taxon>
        <taxon>Bivalvia</taxon>
        <taxon>Autobranchia</taxon>
        <taxon>Pteriomorphia</taxon>
        <taxon>Ostreida</taxon>
        <taxon>Ostreoidea</taxon>
        <taxon>Ostreidae</taxon>
        <taxon>Crassostrea</taxon>
    </lineage>
</organism>
<keyword evidence="2" id="KW-1133">Transmembrane helix</keyword>
<sequence length="763" mass="84493">MADITLKLIWYRLGESFDKMANAGQGITAWLFSDWDDNLLDVLLFGWIGWAVLVVIIVNAVLTFFGPLKPRDSWDQSTKGVSGAIVVEKTGAETCQWLNSALNWFYLHYDKFPEFVDAWVLGLNDQTTKLGGPVQLRFERVKSGSLPPKFSEVTFQAGPEDRYVVKCKVDSKDLSFAIFASQQTTEGVKLTNLTTSILKLKGSLRLECFNRGNDMMAKVAFEGRPDVRIVGKPVNPYQDPSDLVDIEVVEEVVRNAICLATTEFNLTKWITGQSQNIPRVCGGSPASSPVSPKPRSEEVFKPIEAKQTQSSFQSTNSSFATPAPRTNRSSEEKRLLVKVIKASGLATKGATGTIDPACVVFMDNPPQSQITSVVKTSLNPFWDEQFLFELSGNTRELKFEVIDKSRPTGENFLGEATVYFEDIKRNASSRQIIPLQGVTDDGTMASGSITVEFLFLDPVDTNGLGPIVNQQRNVTSPKRTIQVNQARTPGGTLVTTTTMTTERHKDQRHEPPVDASPHYVEKQNVFDFDVSENASIDTLNTTNASIQQQNVSLSSSAEVVTMNGVESVTDTAIRELKNRKFKSKTPSRTSTLIITGVKKSPEETQQEVPMVTTQPPSPGHQDPKERKKGMSLARQIKKRFSRSKKRSHSADRSSNSLREGSNYLQPPDSGHGKPQSKDDIELVRGKAEPPGTPNLKKSRSLGGSLRKLFRRGRKQSRSHGETSRESSFSRSSTRNVSQGPSRDGSLNRNADPKDMQYQQTLIS</sequence>
<dbReference type="Gene3D" id="2.60.40.150">
    <property type="entry name" value="C2 domain"/>
    <property type="match status" value="1"/>
</dbReference>
<feature type="compositionally biased region" description="Basic residues" evidence="1">
    <location>
        <begin position="635"/>
        <end position="647"/>
    </location>
</feature>
<evidence type="ECO:0000313" key="4">
    <source>
        <dbReference type="Proteomes" id="UP000694844"/>
    </source>
</evidence>
<keyword evidence="4" id="KW-1185">Reference proteome</keyword>
<feature type="compositionally biased region" description="Polar residues" evidence="1">
    <location>
        <begin position="735"/>
        <end position="748"/>
    </location>
</feature>
<keyword evidence="2" id="KW-0812">Transmembrane</keyword>
<name>A0A8B8CZB5_CRAVI</name>
<reference evidence="5" key="1">
    <citation type="submission" date="2025-08" db="UniProtKB">
        <authorList>
            <consortium name="RefSeq"/>
        </authorList>
    </citation>
    <scope>IDENTIFICATION</scope>
    <source>
        <tissue evidence="5">Whole sample</tissue>
    </source>
</reference>
<dbReference type="InterPro" id="IPR040885">
    <property type="entry name" value="SMP_C2CD2L"/>
</dbReference>
<dbReference type="RefSeq" id="XP_022321158.1">
    <property type="nucleotide sequence ID" value="XM_022465450.1"/>
</dbReference>
<protein>
    <submittedName>
        <fullName evidence="5">Phospholipid transfer protein C2CD2L-like isoform X1</fullName>
    </submittedName>
</protein>